<comment type="caution">
    <text evidence="2">The sequence shown here is derived from an EMBL/GenBank/DDBJ whole genome shotgun (WGS) entry which is preliminary data.</text>
</comment>
<protein>
    <submittedName>
        <fullName evidence="2">DUF4834 family protein</fullName>
    </submittedName>
</protein>
<keyword evidence="3" id="KW-1185">Reference proteome</keyword>
<sequence length="80" mass="9316">MKFILYLLLFYFAIKILSRLFAPALFKYAAKKATERFGGAFNQQRQEPAQKEGEITIDKMPNNKSSNKNVGEYVDYEEIE</sequence>
<evidence type="ECO:0000313" key="3">
    <source>
        <dbReference type="Proteomes" id="UP000627521"/>
    </source>
</evidence>
<organism evidence="2 3">
    <name type="scientific">Olleya marilimosa</name>
    <dbReference type="NCBI Taxonomy" id="272164"/>
    <lineage>
        <taxon>Bacteria</taxon>
        <taxon>Pseudomonadati</taxon>
        <taxon>Bacteroidota</taxon>
        <taxon>Flavobacteriia</taxon>
        <taxon>Flavobacteriales</taxon>
        <taxon>Flavobacteriaceae</taxon>
    </lineage>
</organism>
<feature type="compositionally biased region" description="Basic and acidic residues" evidence="1">
    <location>
        <begin position="48"/>
        <end position="57"/>
    </location>
</feature>
<gene>
    <name evidence="2" type="ORF">IEG06_01385</name>
</gene>
<dbReference type="RefSeq" id="WP_099569434.1">
    <property type="nucleotide sequence ID" value="NZ_JACXXF010000001.1"/>
</dbReference>
<feature type="region of interest" description="Disordered" evidence="1">
    <location>
        <begin position="41"/>
        <end position="80"/>
    </location>
</feature>
<dbReference type="Proteomes" id="UP000627521">
    <property type="component" value="Unassembled WGS sequence"/>
</dbReference>
<proteinExistence type="predicted"/>
<name>A0ABR8LPE4_9FLAO</name>
<reference evidence="2 3" key="1">
    <citation type="submission" date="2020-09" db="EMBL/GenBank/DDBJ databases">
        <title>Bacillus nautilus sp. nov., Chryseoglobus crepusculi sp. nov, and Psychrobacter noctis sp. nov., isolated from deep-sea sponges from the equatorial Atlantic.</title>
        <authorList>
            <person name="Stennett H.L."/>
            <person name="Williams S.E."/>
        </authorList>
    </citation>
    <scope>NUCLEOTIDE SEQUENCE [LARGE SCALE GENOMIC DNA]</scope>
    <source>
        <strain evidence="2 3">28M-24</strain>
    </source>
</reference>
<evidence type="ECO:0000313" key="2">
    <source>
        <dbReference type="EMBL" id="MBD3862085.1"/>
    </source>
</evidence>
<dbReference type="Pfam" id="PF16118">
    <property type="entry name" value="DUF4834"/>
    <property type="match status" value="1"/>
</dbReference>
<accession>A0ABR8LPE4</accession>
<dbReference type="InterPro" id="IPR032272">
    <property type="entry name" value="DUF4834"/>
</dbReference>
<evidence type="ECO:0000256" key="1">
    <source>
        <dbReference type="SAM" id="MobiDB-lite"/>
    </source>
</evidence>
<dbReference type="EMBL" id="JACXXH010000001">
    <property type="protein sequence ID" value="MBD3862085.1"/>
    <property type="molecule type" value="Genomic_DNA"/>
</dbReference>